<feature type="transmembrane region" description="Helical" evidence="1">
    <location>
        <begin position="26"/>
        <end position="50"/>
    </location>
</feature>
<dbReference type="HOGENOM" id="CLU_2808210_0_0_6"/>
<dbReference type="OrthoDB" id="9779457at2"/>
<keyword evidence="3" id="KW-1185">Reference proteome</keyword>
<dbReference type="Proteomes" id="UP000032749">
    <property type="component" value="Chromosome"/>
</dbReference>
<keyword evidence="2" id="KW-0808">Transferase</keyword>
<keyword evidence="1" id="KW-1133">Transmembrane helix</keyword>
<gene>
    <name evidence="2" type="ORF">OLEAN_C15450</name>
</gene>
<dbReference type="EMBL" id="FO203512">
    <property type="protein sequence ID" value="CCK75721.1"/>
    <property type="molecule type" value="Genomic_DNA"/>
</dbReference>
<name>R4YLN3_OLEAN</name>
<proteinExistence type="predicted"/>
<dbReference type="STRING" id="698738.OLEAN_C15450"/>
<dbReference type="KEGG" id="oai:OLEAN_C15450"/>
<sequence length="67" mass="6996">MRAGLKRAFSSGEAGNREAVAQLLQITAGLAALAAMVSLLIGRALFYILVIPTTMPQVGIAPACHHH</sequence>
<protein>
    <submittedName>
        <fullName evidence="2">Aspartate carbamoyltransferase</fullName>
    </submittedName>
</protein>
<organism evidence="2 3">
    <name type="scientific">Oleispira antarctica RB-8</name>
    <dbReference type="NCBI Taxonomy" id="698738"/>
    <lineage>
        <taxon>Bacteria</taxon>
        <taxon>Pseudomonadati</taxon>
        <taxon>Pseudomonadota</taxon>
        <taxon>Gammaproteobacteria</taxon>
        <taxon>Oceanospirillales</taxon>
        <taxon>Oceanospirillaceae</taxon>
        <taxon>Oleispira</taxon>
    </lineage>
</organism>
<keyword evidence="1" id="KW-0472">Membrane</keyword>
<evidence type="ECO:0000313" key="2">
    <source>
        <dbReference type="EMBL" id="CCK75721.1"/>
    </source>
</evidence>
<dbReference type="GO" id="GO:0016740">
    <property type="term" value="F:transferase activity"/>
    <property type="evidence" value="ECO:0007669"/>
    <property type="project" value="UniProtKB-KW"/>
</dbReference>
<dbReference type="AlphaFoldDB" id="R4YLN3"/>
<accession>R4YLN3</accession>
<evidence type="ECO:0000313" key="3">
    <source>
        <dbReference type="Proteomes" id="UP000032749"/>
    </source>
</evidence>
<keyword evidence="1" id="KW-0812">Transmembrane</keyword>
<reference evidence="2 3" key="1">
    <citation type="journal article" date="2013" name="Nat. Commun.">
        <title>Genome sequence and functional genomic analysis of the oil-degrading bacterium Oleispira antarctica.</title>
        <authorList>
            <person name="Kube M."/>
            <person name="Chernikova T.N."/>
            <person name="Al-Ramahi Y."/>
            <person name="Beloqui A."/>
            <person name="Lopez-Cortez N."/>
            <person name="Guazzaroni M.E."/>
            <person name="Heipieper H.J."/>
            <person name="Klages S."/>
            <person name="Kotsyurbenko O.R."/>
            <person name="Langer I."/>
            <person name="Nechitaylo T.Y."/>
            <person name="Lunsdorf H."/>
            <person name="Fernandez M."/>
            <person name="Juarez S."/>
            <person name="Ciordia S."/>
            <person name="Singer A."/>
            <person name="Kagan O."/>
            <person name="Egorova O."/>
            <person name="Petit P.A."/>
            <person name="Stogios P."/>
            <person name="Kim Y."/>
            <person name="Tchigvintsev A."/>
            <person name="Flick R."/>
            <person name="Denaro R."/>
            <person name="Genovese M."/>
            <person name="Albar J.P."/>
            <person name="Reva O.N."/>
            <person name="Martinez-Gomariz M."/>
            <person name="Tran H."/>
            <person name="Ferrer M."/>
            <person name="Savchenko A."/>
            <person name="Yakunin A.F."/>
            <person name="Yakimov M.M."/>
            <person name="Golyshina O.V."/>
            <person name="Reinhardt R."/>
            <person name="Golyshin P.N."/>
        </authorList>
    </citation>
    <scope>NUCLEOTIDE SEQUENCE [LARGE SCALE GENOMIC DNA]</scope>
</reference>
<evidence type="ECO:0000256" key="1">
    <source>
        <dbReference type="SAM" id="Phobius"/>
    </source>
</evidence>